<dbReference type="SUPFAM" id="SSF56112">
    <property type="entry name" value="Protein kinase-like (PK-like)"/>
    <property type="match status" value="1"/>
</dbReference>
<dbReference type="SUPFAM" id="SSF51445">
    <property type="entry name" value="(Trans)glycosidases"/>
    <property type="match status" value="1"/>
</dbReference>
<keyword evidence="12 17" id="KW-0413">Isomerase</keyword>
<reference evidence="17 18" key="1">
    <citation type="submission" date="2023-09" db="EMBL/GenBank/DDBJ databases">
        <authorList>
            <person name="Rey-Velasco X."/>
        </authorList>
    </citation>
    <scope>NUCLEOTIDE SEQUENCE [LARGE SCALE GENOMIC DNA]</scope>
    <source>
        <strain evidence="17 18">F158</strain>
    </source>
</reference>
<keyword evidence="18" id="KW-1185">Reference proteome</keyword>
<evidence type="ECO:0000256" key="8">
    <source>
        <dbReference type="ARBA" id="ARBA00022723"/>
    </source>
</evidence>
<dbReference type="InterPro" id="IPR012810">
    <property type="entry name" value="TreS/a-amylase_N"/>
</dbReference>
<dbReference type="InterPro" id="IPR013780">
    <property type="entry name" value="Glyco_hydro_b"/>
</dbReference>
<comment type="catalytic activity">
    <reaction evidence="1">
        <text>D-maltose = alpha,alpha-trehalose</text>
        <dbReference type="Rhea" id="RHEA:15145"/>
        <dbReference type="ChEBI" id="CHEBI:16551"/>
        <dbReference type="ChEBI" id="CHEBI:17306"/>
        <dbReference type="EC" id="5.4.99.16"/>
    </reaction>
</comment>
<dbReference type="InterPro" id="IPR012811">
    <property type="entry name" value="TreS_maltokin_C_dom"/>
</dbReference>
<dbReference type="SMART" id="SM00642">
    <property type="entry name" value="Aamy"/>
    <property type="match status" value="1"/>
</dbReference>
<dbReference type="GO" id="GO:0047471">
    <property type="term" value="F:maltose alpha-D-glucosyltransferase activity"/>
    <property type="evidence" value="ECO:0007669"/>
    <property type="project" value="UniProtKB-EC"/>
</dbReference>
<name>A0ABU3DL37_9RHOB</name>
<evidence type="ECO:0000313" key="17">
    <source>
        <dbReference type="EMBL" id="MDT0684429.1"/>
    </source>
</evidence>
<evidence type="ECO:0000313" key="18">
    <source>
        <dbReference type="Proteomes" id="UP001265259"/>
    </source>
</evidence>
<evidence type="ECO:0000256" key="10">
    <source>
        <dbReference type="ARBA" id="ARBA00022837"/>
    </source>
</evidence>
<dbReference type="EMBL" id="JAVRHL010000005">
    <property type="protein sequence ID" value="MDT0684429.1"/>
    <property type="molecule type" value="Genomic_DNA"/>
</dbReference>
<evidence type="ECO:0000256" key="3">
    <source>
        <dbReference type="ARBA" id="ARBA00006219"/>
    </source>
</evidence>
<evidence type="ECO:0000256" key="5">
    <source>
        <dbReference type="ARBA" id="ARBA00012619"/>
    </source>
</evidence>
<dbReference type="Pfam" id="PF16657">
    <property type="entry name" value="Malt_amylase_C"/>
    <property type="match status" value="1"/>
</dbReference>
<evidence type="ECO:0000256" key="4">
    <source>
        <dbReference type="ARBA" id="ARBA00011962"/>
    </source>
</evidence>
<dbReference type="InterPro" id="IPR045857">
    <property type="entry name" value="O16G_dom_2"/>
</dbReference>
<dbReference type="PANTHER" id="PTHR10357">
    <property type="entry name" value="ALPHA-AMYLASE FAMILY MEMBER"/>
    <property type="match status" value="1"/>
</dbReference>
<dbReference type="InterPro" id="IPR032091">
    <property type="entry name" value="Malt_amylase-like_C"/>
</dbReference>
<comment type="similarity">
    <text evidence="2">Belongs to the glycosyl hydrolase 13 family. TreS subfamily.</text>
</comment>
<dbReference type="Gene3D" id="3.90.400.10">
    <property type="entry name" value="Oligo-1,6-glucosidase, Domain 2"/>
    <property type="match status" value="1"/>
</dbReference>
<evidence type="ECO:0000256" key="13">
    <source>
        <dbReference type="ARBA" id="ARBA00031251"/>
    </source>
</evidence>
<keyword evidence="11" id="KW-0067">ATP-binding</keyword>
<evidence type="ECO:0000256" key="14">
    <source>
        <dbReference type="ARBA" id="ARBA00031378"/>
    </source>
</evidence>
<dbReference type="InterPro" id="IPR040999">
    <property type="entry name" value="Mak_N_cap"/>
</dbReference>
<keyword evidence="9" id="KW-0547">Nucleotide-binding</keyword>
<keyword evidence="8" id="KW-0479">Metal-binding</keyword>
<dbReference type="NCBIfam" id="TIGR02456">
    <property type="entry name" value="treS_nterm"/>
    <property type="match status" value="1"/>
</dbReference>
<comment type="caution">
    <text evidence="17">The sequence shown here is derived from an EMBL/GenBank/DDBJ whole genome shotgun (WGS) entry which is preliminary data.</text>
</comment>
<dbReference type="Pfam" id="PF00128">
    <property type="entry name" value="Alpha-amylase"/>
    <property type="match status" value="2"/>
</dbReference>
<dbReference type="NCBIfam" id="TIGR02457">
    <property type="entry name" value="TreS_Cterm"/>
    <property type="match status" value="1"/>
</dbReference>
<evidence type="ECO:0000256" key="15">
    <source>
        <dbReference type="ARBA" id="ARBA00049067"/>
    </source>
</evidence>
<protein>
    <recommendedName>
        <fullName evidence="6">Maltokinase</fullName>
        <ecNumber evidence="4">2.7.1.175</ecNumber>
        <ecNumber evidence="5">5.4.99.16</ecNumber>
    </recommendedName>
    <alternativeName>
        <fullName evidence="14">Maltose alpha-D-glucosyltransferase</fullName>
    </alternativeName>
    <alternativeName>
        <fullName evidence="13">Maltose-1-phosphate synthase</fullName>
    </alternativeName>
</protein>
<dbReference type="EC" id="5.4.99.16" evidence="5"/>
<dbReference type="InterPro" id="IPR006047">
    <property type="entry name" value="GH13_cat_dom"/>
</dbReference>
<evidence type="ECO:0000256" key="7">
    <source>
        <dbReference type="ARBA" id="ARBA00022679"/>
    </source>
</evidence>
<keyword evidence="10" id="KW-0106">Calcium</keyword>
<proteinExistence type="inferred from homology"/>
<dbReference type="Pfam" id="PF18085">
    <property type="entry name" value="Mak_N_cap"/>
    <property type="match status" value="1"/>
</dbReference>
<sequence length="1100" mass="124169">MNMLDQGLEARKPGDDVTDWYKDAVIYQLHIKAYQDSNGDGIGDFRGLMQRLDHIQSLGATAIWLLPFYPSPLRDDGYDISEYKGINPSYGTMEDFEELVEEAHRRGLRVITELVINHTSDQHEWFQRARRAPKGSPERDFYVWSDDPQKWMDKTRVIFNDTHDSNWSWDPVAEQFYWHRFFDHQPDLNFDNPAVLEAVLDAMHFWLDKGVDGLRLDAIPYLVERDGTNNENLPETHDVLKAIRADLDKHYTGKMLLAEANQWPEDTRPYFGDGDECHMGFHFPLMPRMYMAVAQEDRYPISDIIRQTPEIPEDCQWAIFLRNHDELTLEMVTDRERDYLWNFYASDRRARINMGIRRRLAPLLQNDRRKIELLNSLLLSMPGTPIVYYGDEIGMGDNYYLGDRDGVRTPMQWSADRNAGFSRALPQELYLPTIQDPVHGFQAINVEAQQSSPTSLLNWLKRMIGVRQRHDVFGRGEIDLLYPSNRKVLAYLRRSGGETVLCVANLSRQAQAAEIDLSGFSGRVPIEMTGQSAFPPVGELPYLLTLPGYGFYWFLLTDAEDAPGWHSPHTQPLPDFLTLTTRDGTLSSALADRSAKDFVSRTLRDYLPLQRWFAAKEDRIDEVSLTQLTEMNDGQHMLAVADVSVGTGSQRYLLPLSAVWGEDALTMSPRLPATLAKLRRANHVGAVLDGAVDDKMATALLDAMRSGETLETSEGRIAFTRAERFEEKASEPGEPHLLTGEQSNASIAFSDQLILKLYRRLQGGTQPDIEIARFLTDETDFTASPALLGTIDWTAPDGEVTTLAALSEFVRNQGDAWSYVTDALDRDLERREMGGRETDPAAQEEQPVFGGPLDIGTVLGRRTAELHQALASGAEGTAFSQEPLTAELVETLVDDVEGELSRTLDRLEERLQSLPETSRTVAEAVLKRRDALHARIEALRGMTPTGGISRIHGDYHLGQVLVVETDVMIIDFEGEPSRSLAERTAKTSPLRDVAGMLRSFDYALWSVLRRRIEFGADPERTMADVEGWRHATQGAFLEAYRDASPDTGSHASDAAFEQALLDLFLIQKAGYEVAYEMAMRPDWVEIPLRGLLALADAGES</sequence>
<organism evidence="17 18">
    <name type="scientific">Tropicimonas omnivorans</name>
    <dbReference type="NCBI Taxonomy" id="3075590"/>
    <lineage>
        <taxon>Bacteria</taxon>
        <taxon>Pseudomonadati</taxon>
        <taxon>Pseudomonadota</taxon>
        <taxon>Alphaproteobacteria</taxon>
        <taxon>Rhodobacterales</taxon>
        <taxon>Roseobacteraceae</taxon>
        <taxon>Tropicimonas</taxon>
    </lineage>
</organism>
<dbReference type="Gene3D" id="3.90.1200.10">
    <property type="match status" value="1"/>
</dbReference>
<dbReference type="PANTHER" id="PTHR10357:SF219">
    <property type="entry name" value="MALTOSE ALPHA-D-GLUCOSYLTRANSFERASE"/>
    <property type="match status" value="1"/>
</dbReference>
<dbReference type="Gene3D" id="3.20.20.80">
    <property type="entry name" value="Glycosidases"/>
    <property type="match status" value="1"/>
</dbReference>
<dbReference type="SUPFAM" id="SSF51011">
    <property type="entry name" value="Glycosyl hydrolase domain"/>
    <property type="match status" value="1"/>
</dbReference>
<dbReference type="RefSeq" id="WP_311693938.1">
    <property type="nucleotide sequence ID" value="NZ_JAVRHL010000005.1"/>
</dbReference>
<dbReference type="EC" id="2.7.1.175" evidence="4"/>
<gene>
    <name evidence="17" type="primary">treS</name>
    <name evidence="17" type="ORF">RM543_17240</name>
</gene>
<keyword evidence="7" id="KW-0808">Transferase</keyword>
<accession>A0ABU3DL37</accession>
<evidence type="ECO:0000256" key="1">
    <source>
        <dbReference type="ARBA" id="ARBA00001595"/>
    </source>
</evidence>
<comment type="similarity">
    <text evidence="3">Belongs to the aminoglycoside phosphotransferase family.</text>
</comment>
<evidence type="ECO:0000256" key="9">
    <source>
        <dbReference type="ARBA" id="ARBA00022741"/>
    </source>
</evidence>
<feature type="domain" description="Glycosyl hydrolase family 13 catalytic" evidence="16">
    <location>
        <begin position="28"/>
        <end position="423"/>
    </location>
</feature>
<dbReference type="InterPro" id="IPR017853">
    <property type="entry name" value="GH"/>
</dbReference>
<dbReference type="CDD" id="cd11334">
    <property type="entry name" value="AmyAc_TreS"/>
    <property type="match status" value="1"/>
</dbReference>
<evidence type="ECO:0000256" key="2">
    <source>
        <dbReference type="ARBA" id="ARBA00005496"/>
    </source>
</evidence>
<dbReference type="InterPro" id="IPR011009">
    <property type="entry name" value="Kinase-like_dom_sf"/>
</dbReference>
<comment type="catalytic activity">
    <reaction evidence="15">
        <text>D-maltose + ATP = alpha-maltose 1-phosphate + ADP + H(+)</text>
        <dbReference type="Rhea" id="RHEA:31915"/>
        <dbReference type="ChEBI" id="CHEBI:15378"/>
        <dbReference type="ChEBI" id="CHEBI:17306"/>
        <dbReference type="ChEBI" id="CHEBI:30616"/>
        <dbReference type="ChEBI" id="CHEBI:63576"/>
        <dbReference type="ChEBI" id="CHEBI:456216"/>
        <dbReference type="EC" id="2.7.1.175"/>
    </reaction>
</comment>
<evidence type="ECO:0000256" key="12">
    <source>
        <dbReference type="ARBA" id="ARBA00023235"/>
    </source>
</evidence>
<evidence type="ECO:0000259" key="16">
    <source>
        <dbReference type="SMART" id="SM00642"/>
    </source>
</evidence>
<evidence type="ECO:0000256" key="11">
    <source>
        <dbReference type="ARBA" id="ARBA00022840"/>
    </source>
</evidence>
<dbReference type="Gene3D" id="2.60.40.1180">
    <property type="entry name" value="Golgi alpha-mannosidase II"/>
    <property type="match status" value="1"/>
</dbReference>
<evidence type="ECO:0000256" key="6">
    <source>
        <dbReference type="ARBA" id="ARBA00013882"/>
    </source>
</evidence>
<dbReference type="Proteomes" id="UP001265259">
    <property type="component" value="Unassembled WGS sequence"/>
</dbReference>